<dbReference type="PANTHER" id="PTHR33067">
    <property type="entry name" value="RNA-DIRECTED DNA POLYMERASE-RELATED"/>
    <property type="match status" value="1"/>
</dbReference>
<dbReference type="InterPro" id="IPR021109">
    <property type="entry name" value="Peptidase_aspartic_dom_sf"/>
</dbReference>
<feature type="region of interest" description="Disordered" evidence="1">
    <location>
        <begin position="782"/>
        <end position="814"/>
    </location>
</feature>
<dbReference type="Proteomes" id="UP000712600">
    <property type="component" value="Unassembled WGS sequence"/>
</dbReference>
<evidence type="ECO:0000313" key="3">
    <source>
        <dbReference type="Proteomes" id="UP000712600"/>
    </source>
</evidence>
<dbReference type="SUPFAM" id="SSF50630">
    <property type="entry name" value="Acid proteases"/>
    <property type="match status" value="1"/>
</dbReference>
<comment type="caution">
    <text evidence="2">The sequence shown here is derived from an EMBL/GenBank/DDBJ whole genome shotgun (WGS) entry which is preliminary data.</text>
</comment>
<evidence type="ECO:0000256" key="1">
    <source>
        <dbReference type="SAM" id="MobiDB-lite"/>
    </source>
</evidence>
<dbReference type="AlphaFoldDB" id="A0A8S9N0C4"/>
<proteinExistence type="predicted"/>
<organism evidence="2 3">
    <name type="scientific">Brassica cretica</name>
    <name type="common">Mustard</name>
    <dbReference type="NCBI Taxonomy" id="69181"/>
    <lineage>
        <taxon>Eukaryota</taxon>
        <taxon>Viridiplantae</taxon>
        <taxon>Streptophyta</taxon>
        <taxon>Embryophyta</taxon>
        <taxon>Tracheophyta</taxon>
        <taxon>Spermatophyta</taxon>
        <taxon>Magnoliopsida</taxon>
        <taxon>eudicotyledons</taxon>
        <taxon>Gunneridae</taxon>
        <taxon>Pentapetalae</taxon>
        <taxon>rosids</taxon>
        <taxon>malvids</taxon>
        <taxon>Brassicales</taxon>
        <taxon>Brassicaceae</taxon>
        <taxon>Brassiceae</taxon>
        <taxon>Brassica</taxon>
    </lineage>
</organism>
<dbReference type="Pfam" id="PF13975">
    <property type="entry name" value="gag-asp_proteas"/>
    <property type="match status" value="1"/>
</dbReference>
<name>A0A8S9N0C4_BRACR</name>
<gene>
    <name evidence="2" type="ORF">F2Q69_00052669</name>
</gene>
<protein>
    <submittedName>
        <fullName evidence="2">Uncharacterized protein</fullName>
    </submittedName>
</protein>
<feature type="compositionally biased region" description="Basic and acidic residues" evidence="1">
    <location>
        <begin position="800"/>
        <end position="812"/>
    </location>
</feature>
<dbReference type="EMBL" id="QGKX02002183">
    <property type="protein sequence ID" value="KAF3486124.1"/>
    <property type="molecule type" value="Genomic_DNA"/>
</dbReference>
<accession>A0A8S9N0C4</accession>
<dbReference type="CDD" id="cd00303">
    <property type="entry name" value="retropepsin_like"/>
    <property type="match status" value="1"/>
</dbReference>
<evidence type="ECO:0000313" key="2">
    <source>
        <dbReference type="EMBL" id="KAF3486124.1"/>
    </source>
</evidence>
<dbReference type="Gene3D" id="2.40.70.10">
    <property type="entry name" value="Acid Proteases"/>
    <property type="match status" value="1"/>
</dbReference>
<dbReference type="PANTHER" id="PTHR33067:SF31">
    <property type="entry name" value="RNA-DIRECTED DNA POLYMERASE"/>
    <property type="match status" value="1"/>
</dbReference>
<reference evidence="2" key="1">
    <citation type="submission" date="2019-12" db="EMBL/GenBank/DDBJ databases">
        <title>Genome sequencing and annotation of Brassica cretica.</title>
        <authorList>
            <person name="Studholme D.J."/>
            <person name="Sarris P."/>
        </authorList>
    </citation>
    <scope>NUCLEOTIDE SEQUENCE</scope>
    <source>
        <strain evidence="2">PFS-109/04</strain>
        <tissue evidence="2">Leaf</tissue>
    </source>
</reference>
<sequence length="1059" mass="121091">MITLKKKSDPGKFAVPCTVKGIKFPHALCDTGASLNILPRVMADYLGLQVEPSKESFTFVDRSQRSTGGIVRNLEVQINNALVLVDFHVLDIKLNWNSSLLLGRAFLSTVGAVCNIKINQLCLTLIDLHVYYDHIPVMKPQTSFRRIDDAGLIAACHCGVEYETEYFASIETHTATSIDSANQKSIDISKEESIDSSPGDWENDYYNPTMAMHTATLHIEEYDEDYEEERAIECRAILAEEDRPLHHSSWKRNATSIERTVPTSIDTHLHQASCKRASTDIANYPSIDTGAACAREGDYSIGSWADDHSHESYAVETTGPFCIHESLLEARVCYGVLGDEPHEGFTYEELLNYQARAESDSLLAEACGKGTRFNPLSEADRRPAIDMEKQQSIARASHISIDGRATTLIDIRPQPPSIVSKKATYDNKYLTSDEFAIFRDPDGYARAMDGHALQVSRDDIAEILQMANGAENLFIQQCNSPTHQQRVTNEFYDTAGGVDNRFKPKYRQHTRPSINVDVPTSINRRPEFGKRAYDRNGTRRFHWEEKDEYGVYKDDYGHARDVDGHIIRVSKDDIRSLLERASMEEHNYLCLLEYPRSFTQTKLVPKIYTKDEINEMFYRVCGAQEKNEGDFKMKLDGVYYPLNDSISWLTTCTEEMKQDIDRIQTQCAAEATAPASIDIKISTSIDDNLTHSNPMKSQPNSYTRAEIDQLVEEIYRTLESAEERLDRRCDDIYFPMDLTMSSLTSQIEAIHRELIEIQRYIARRREALASIDRRNNISIDSRRRTSIDGATTQGRLVPKMKSDMSDTNNHEEEISDDTYTTLIRNQFQLESVGERLQKIDNETSTMKDKWLIGDEAMRDFSECLKEPKLTSNLIELNSACLGAWDPDGYAREMDGHALQVSRDDIAEILQMANGAENLFIQQCNSPTHQQRVTNEFYDTAGGVDNHFKPKYRQHTRPSINVDIPTSIDRRPEFAKRAYDRNGTRRFHWEEKDEYGVYRDDYGHARDVDGHIIRVSKDDIRSLLERASMEEHKYLYLPEYARSFTQTKLVPKIYTKDEIN</sequence>